<dbReference type="AlphaFoldDB" id="A0A284RL34"/>
<feature type="compositionally biased region" description="Low complexity" evidence="9">
    <location>
        <begin position="152"/>
        <end position="169"/>
    </location>
</feature>
<keyword evidence="5" id="KW-0678">Repressor</keyword>
<gene>
    <name evidence="10" type="ORF">ARMOST_12860</name>
</gene>
<evidence type="ECO:0000256" key="3">
    <source>
        <dbReference type="ARBA" id="ARBA00006922"/>
    </source>
</evidence>
<keyword evidence="11" id="KW-1185">Reference proteome</keyword>
<organism evidence="10 11">
    <name type="scientific">Armillaria ostoyae</name>
    <name type="common">Armillaria root rot fungus</name>
    <dbReference type="NCBI Taxonomy" id="47428"/>
    <lineage>
        <taxon>Eukaryota</taxon>
        <taxon>Fungi</taxon>
        <taxon>Dikarya</taxon>
        <taxon>Basidiomycota</taxon>
        <taxon>Agaricomycotina</taxon>
        <taxon>Agaricomycetes</taxon>
        <taxon>Agaricomycetidae</taxon>
        <taxon>Agaricales</taxon>
        <taxon>Marasmiineae</taxon>
        <taxon>Physalacriaceae</taxon>
        <taxon>Armillaria</taxon>
    </lineage>
</organism>
<evidence type="ECO:0000313" key="10">
    <source>
        <dbReference type="EMBL" id="SJL09482.1"/>
    </source>
</evidence>
<reference evidence="11" key="1">
    <citation type="journal article" date="2017" name="Nat. Ecol. Evol.">
        <title>Genome expansion and lineage-specific genetic innovations in the forest pathogenic fungi Armillaria.</title>
        <authorList>
            <person name="Sipos G."/>
            <person name="Prasanna A.N."/>
            <person name="Walter M.C."/>
            <person name="O'Connor E."/>
            <person name="Balint B."/>
            <person name="Krizsan K."/>
            <person name="Kiss B."/>
            <person name="Hess J."/>
            <person name="Varga T."/>
            <person name="Slot J."/>
            <person name="Riley R."/>
            <person name="Boka B."/>
            <person name="Rigling D."/>
            <person name="Barry K."/>
            <person name="Lee J."/>
            <person name="Mihaltcheva S."/>
            <person name="LaButti K."/>
            <person name="Lipzen A."/>
            <person name="Waldron R."/>
            <person name="Moloney N.M."/>
            <person name="Sperisen C."/>
            <person name="Kredics L."/>
            <person name="Vagvoelgyi C."/>
            <person name="Patrignani A."/>
            <person name="Fitzpatrick D."/>
            <person name="Nagy I."/>
            <person name="Doyle S."/>
            <person name="Anderson J.B."/>
            <person name="Grigoriev I.V."/>
            <person name="Gueldener U."/>
            <person name="Muensterkoetter M."/>
            <person name="Nagy L.G."/>
        </authorList>
    </citation>
    <scope>NUCLEOTIDE SEQUENCE [LARGE SCALE GENOMIC DNA]</scope>
    <source>
        <strain evidence="11">C18/9</strain>
    </source>
</reference>
<evidence type="ECO:0000256" key="8">
    <source>
        <dbReference type="ARBA" id="ARBA00023242"/>
    </source>
</evidence>
<comment type="similarity">
    <text evidence="3">Belongs to the WHI5/NRM1 family.</text>
</comment>
<feature type="compositionally biased region" description="Low complexity" evidence="9">
    <location>
        <begin position="1"/>
        <end position="13"/>
    </location>
</feature>
<accession>A0A284RL34</accession>
<feature type="region of interest" description="Disordered" evidence="9">
    <location>
        <begin position="221"/>
        <end position="243"/>
    </location>
</feature>
<evidence type="ECO:0000256" key="1">
    <source>
        <dbReference type="ARBA" id="ARBA00004123"/>
    </source>
</evidence>
<keyword evidence="7" id="KW-0804">Transcription</keyword>
<keyword evidence="4" id="KW-0963">Cytoplasm</keyword>
<dbReference type="OMA" id="FHHSHIR"/>
<feature type="compositionally biased region" description="Polar residues" evidence="9">
    <location>
        <begin position="170"/>
        <end position="186"/>
    </location>
</feature>
<keyword evidence="8" id="KW-0539">Nucleus</keyword>
<evidence type="ECO:0000256" key="4">
    <source>
        <dbReference type="ARBA" id="ARBA00022490"/>
    </source>
</evidence>
<dbReference type="GO" id="GO:0005737">
    <property type="term" value="C:cytoplasm"/>
    <property type="evidence" value="ECO:0007669"/>
    <property type="project" value="UniProtKB-SubCell"/>
</dbReference>
<feature type="region of interest" description="Disordered" evidence="9">
    <location>
        <begin position="1"/>
        <end position="29"/>
    </location>
</feature>
<evidence type="ECO:0000256" key="9">
    <source>
        <dbReference type="SAM" id="MobiDB-lite"/>
    </source>
</evidence>
<evidence type="ECO:0000313" key="11">
    <source>
        <dbReference type="Proteomes" id="UP000219338"/>
    </source>
</evidence>
<dbReference type="GO" id="GO:0005634">
    <property type="term" value="C:nucleus"/>
    <property type="evidence" value="ECO:0007669"/>
    <property type="project" value="UniProtKB-SubCell"/>
</dbReference>
<protein>
    <submittedName>
        <fullName evidence="10">Uncharacterized protein</fullName>
    </submittedName>
</protein>
<dbReference type="STRING" id="47428.A0A284RL34"/>
<dbReference type="InterPro" id="IPR013734">
    <property type="entry name" value="TF_Nrm1/Whi5"/>
</dbReference>
<evidence type="ECO:0000256" key="5">
    <source>
        <dbReference type="ARBA" id="ARBA00022491"/>
    </source>
</evidence>
<sequence length="243" mass="26651">MVATASAAAASLANEEKKRKQTMERAKATHLSRQLQMRLQYAKLKVEHGWTKQTLNEVENLYFHHSHIRGPRPVPTNQLLSTSHEPTLVLSDTPSPRQSSLSFRSNISRTSTLIDLDVPTDIEVETTPDPSSSFTPPPAVAPLQPSPFPPDSTLSRPRTQSPSRSPVPTGKTQTKPWPSPTLTPKRQPTKLLSAPDIYGKGQQAGPVLTYDSFWSKHTSAPHYRSLGSLSSRGSVSDVMNDVG</sequence>
<evidence type="ECO:0000256" key="7">
    <source>
        <dbReference type="ARBA" id="ARBA00023163"/>
    </source>
</evidence>
<comment type="subcellular location">
    <subcellularLocation>
        <location evidence="2">Cytoplasm</location>
    </subcellularLocation>
    <subcellularLocation>
        <location evidence="1">Nucleus</location>
    </subcellularLocation>
</comment>
<feature type="region of interest" description="Disordered" evidence="9">
    <location>
        <begin position="118"/>
        <end position="198"/>
    </location>
</feature>
<feature type="compositionally biased region" description="Pro residues" evidence="9">
    <location>
        <begin position="135"/>
        <end position="150"/>
    </location>
</feature>
<dbReference type="EMBL" id="FUEG01000010">
    <property type="protein sequence ID" value="SJL09482.1"/>
    <property type="molecule type" value="Genomic_DNA"/>
</dbReference>
<evidence type="ECO:0000256" key="6">
    <source>
        <dbReference type="ARBA" id="ARBA00023015"/>
    </source>
</evidence>
<feature type="compositionally biased region" description="Low complexity" evidence="9">
    <location>
        <begin position="224"/>
        <end position="234"/>
    </location>
</feature>
<feature type="compositionally biased region" description="Basic and acidic residues" evidence="9">
    <location>
        <begin position="14"/>
        <end position="27"/>
    </location>
</feature>
<keyword evidence="6" id="KW-0805">Transcription regulation</keyword>
<dbReference type="OrthoDB" id="2359117at2759"/>
<dbReference type="Pfam" id="PF08528">
    <property type="entry name" value="Whi5"/>
    <property type="match status" value="1"/>
</dbReference>
<name>A0A284RL34_ARMOS</name>
<evidence type="ECO:0000256" key="2">
    <source>
        <dbReference type="ARBA" id="ARBA00004496"/>
    </source>
</evidence>
<proteinExistence type="inferred from homology"/>
<dbReference type="Proteomes" id="UP000219338">
    <property type="component" value="Unassembled WGS sequence"/>
</dbReference>